<evidence type="ECO:0000313" key="1">
    <source>
        <dbReference type="EMBL" id="GAH49664.1"/>
    </source>
</evidence>
<sequence length="79" mass="8233">MVNLPTITPELLEALNALTVDIGVVTAPVAVDGNSLNDSSKAWGTNIHRNRLIRIVGGQGKGQVRIVSGNTGDSLIVSQ</sequence>
<proteinExistence type="predicted"/>
<dbReference type="EMBL" id="BARU01017859">
    <property type="protein sequence ID" value="GAH49664.1"/>
    <property type="molecule type" value="Genomic_DNA"/>
</dbReference>
<comment type="caution">
    <text evidence="1">The sequence shown here is derived from an EMBL/GenBank/DDBJ whole genome shotgun (WGS) entry which is preliminary data.</text>
</comment>
<name>X1H735_9ZZZZ</name>
<dbReference type="AlphaFoldDB" id="X1H735"/>
<protein>
    <submittedName>
        <fullName evidence="1">Uncharacterized protein</fullName>
    </submittedName>
</protein>
<gene>
    <name evidence="1" type="ORF">S03H2_29573</name>
</gene>
<organism evidence="1">
    <name type="scientific">marine sediment metagenome</name>
    <dbReference type="NCBI Taxonomy" id="412755"/>
    <lineage>
        <taxon>unclassified sequences</taxon>
        <taxon>metagenomes</taxon>
        <taxon>ecological metagenomes</taxon>
    </lineage>
</organism>
<accession>X1H735</accession>
<feature type="non-terminal residue" evidence="1">
    <location>
        <position position="79"/>
    </location>
</feature>
<reference evidence="1" key="1">
    <citation type="journal article" date="2014" name="Front. Microbiol.">
        <title>High frequency of phylogenetically diverse reductive dehalogenase-homologous genes in deep subseafloor sedimentary metagenomes.</title>
        <authorList>
            <person name="Kawai M."/>
            <person name="Futagami T."/>
            <person name="Toyoda A."/>
            <person name="Takaki Y."/>
            <person name="Nishi S."/>
            <person name="Hori S."/>
            <person name="Arai W."/>
            <person name="Tsubouchi T."/>
            <person name="Morono Y."/>
            <person name="Uchiyama I."/>
            <person name="Ito T."/>
            <person name="Fujiyama A."/>
            <person name="Inagaki F."/>
            <person name="Takami H."/>
        </authorList>
    </citation>
    <scope>NUCLEOTIDE SEQUENCE</scope>
    <source>
        <strain evidence="1">Expedition CK06-06</strain>
    </source>
</reference>